<dbReference type="AlphaFoldDB" id="A0AAV3GSW9"/>
<dbReference type="CDD" id="cd03408">
    <property type="entry name" value="SPFH_like_u1"/>
    <property type="match status" value="1"/>
</dbReference>
<gene>
    <name evidence="2" type="ORF">HMPREF1378_02573</name>
</gene>
<dbReference type="PANTHER" id="PTHR37826">
    <property type="entry name" value="FLOTILLIN BAND_7_5 DOMAIN PROTEIN"/>
    <property type="match status" value="1"/>
</dbReference>
<organism evidence="2 3">
    <name type="scientific">Enterococcus faecium R496</name>
    <dbReference type="NCBI Taxonomy" id="1134836"/>
    <lineage>
        <taxon>Bacteria</taxon>
        <taxon>Bacillati</taxon>
        <taxon>Bacillota</taxon>
        <taxon>Bacilli</taxon>
        <taxon>Lactobacillales</taxon>
        <taxon>Enterococcaceae</taxon>
        <taxon>Enterococcus</taxon>
    </lineage>
</organism>
<dbReference type="PANTHER" id="PTHR37826:SF2">
    <property type="entry name" value="ZINC-RIBBON DOMAIN-CONTAINING PROTEIN"/>
    <property type="match status" value="1"/>
</dbReference>
<evidence type="ECO:0000259" key="1">
    <source>
        <dbReference type="Pfam" id="PF13421"/>
    </source>
</evidence>
<name>A0AAV3GSW9_ENTFC</name>
<proteinExistence type="predicted"/>
<feature type="domain" description="SPFH" evidence="1">
    <location>
        <begin position="82"/>
        <end position="278"/>
    </location>
</feature>
<evidence type="ECO:0000313" key="2">
    <source>
        <dbReference type="EMBL" id="EJX49530.1"/>
    </source>
</evidence>
<sequence length="426" mass="46704">MALAESEEEFFMGLIKAATSMVGGGLADQWLEVIEPDNMSDTTVMTKGVKVRKDDKRGSNRKGTEDVLTDGTVVHVYPNMMMLLVDGGKIIDYTAEEGYYTIKNDAAPSMFNGTLKEAIAETFDRFKFGGVTPQKQQVFYINLQEIKGIKFGTSAPLNYFDNFYNAELFLRAHGTYSIHVVDPILFYTNAIPKNKTQVEINDINEQYLAEFLTALQSAINQMSADGQRISYVPSKSLELSKYMDTALDDSWRELRGMEIVSVAVASISYTDDSVKLINMRNEGAMLGDPSVREGYVQGSIARGMEAAGKNEAGAMTGFMGVGMGMNANGSYLSQAAQNNQEQIKQQAEKQNQQTAQGNADTWTCPVCGTENSGKFCSNCGAAKPVENVQPKLQMRCSECNEIVDLSNGIPKFCPNCGKPFKGIPVN</sequence>
<protein>
    <recommendedName>
        <fullName evidence="1">SPFH domain-containing protein</fullName>
    </recommendedName>
</protein>
<evidence type="ECO:0000313" key="3">
    <source>
        <dbReference type="Proteomes" id="UP000006402"/>
    </source>
</evidence>
<reference evidence="2 3" key="1">
    <citation type="submission" date="2012-04" db="EMBL/GenBank/DDBJ databases">
        <authorList>
            <person name="Weinstock G."/>
            <person name="Sodergren E."/>
            <person name="Lobos E.A."/>
            <person name="Fulton L."/>
            <person name="Fulton R."/>
            <person name="Courtney L."/>
            <person name="Fronick C."/>
            <person name="O'Laughlin M."/>
            <person name="Godfrey J."/>
            <person name="Wilson R.M."/>
            <person name="Miner T."/>
            <person name="Farmer C."/>
            <person name="Delehaunty K."/>
            <person name="Cordes M."/>
            <person name="Minx P."/>
            <person name="Tomlinson C."/>
            <person name="Chen J."/>
            <person name="Wollam A."/>
            <person name="Pepin K.H."/>
            <person name="Bhonagiri V."/>
            <person name="Zhang X."/>
            <person name="Suruliraj S."/>
            <person name="Warren W."/>
            <person name="Mitreva M."/>
            <person name="Mardis E.R."/>
            <person name="Wilson R.K."/>
        </authorList>
    </citation>
    <scope>NUCLEOTIDE SEQUENCE [LARGE SCALE GENOMIC DNA]</scope>
    <source>
        <strain evidence="2 3">R496</strain>
    </source>
</reference>
<accession>A0AAV3GSW9</accession>
<dbReference type="Pfam" id="PF13421">
    <property type="entry name" value="Band_7_1"/>
    <property type="match status" value="1"/>
</dbReference>
<dbReference type="Proteomes" id="UP000006402">
    <property type="component" value="Unassembled WGS sequence"/>
</dbReference>
<comment type="caution">
    <text evidence="2">The sequence shown here is derived from an EMBL/GenBank/DDBJ whole genome shotgun (WGS) entry which is preliminary data.</text>
</comment>
<dbReference type="InterPro" id="IPR033880">
    <property type="entry name" value="SPFH_YdjI"/>
</dbReference>
<dbReference type="EMBL" id="AMAH01000206">
    <property type="protein sequence ID" value="EJX49530.1"/>
    <property type="molecule type" value="Genomic_DNA"/>
</dbReference>